<dbReference type="InterPro" id="IPR011009">
    <property type="entry name" value="Kinase-like_dom_sf"/>
</dbReference>
<gene>
    <name evidence="2" type="ORF">V5799_033572</name>
</gene>
<proteinExistence type="predicted"/>
<dbReference type="Proteomes" id="UP001321473">
    <property type="component" value="Unassembled WGS sequence"/>
</dbReference>
<dbReference type="GO" id="GO:0005634">
    <property type="term" value="C:nucleus"/>
    <property type="evidence" value="ECO:0007669"/>
    <property type="project" value="TreeGrafter"/>
</dbReference>
<dbReference type="GO" id="GO:0000922">
    <property type="term" value="C:spindle pole"/>
    <property type="evidence" value="ECO:0007669"/>
    <property type="project" value="TreeGrafter"/>
</dbReference>
<evidence type="ECO:0000259" key="1">
    <source>
        <dbReference type="PROSITE" id="PS50011"/>
    </source>
</evidence>
<evidence type="ECO:0000313" key="2">
    <source>
        <dbReference type="EMBL" id="KAK8763817.1"/>
    </source>
</evidence>
<dbReference type="SMART" id="SM00220">
    <property type="entry name" value="S_TKc"/>
    <property type="match status" value="1"/>
</dbReference>
<accession>A0AAQ4DMX7</accession>
<dbReference type="InterPro" id="IPR000719">
    <property type="entry name" value="Prot_kinase_dom"/>
</dbReference>
<dbReference type="PANTHER" id="PTHR24345:SF93">
    <property type="entry name" value="SERINE_THREONINE-PROTEIN KINASE PLK1"/>
    <property type="match status" value="1"/>
</dbReference>
<dbReference type="GO" id="GO:0005737">
    <property type="term" value="C:cytoplasm"/>
    <property type="evidence" value="ECO:0007669"/>
    <property type="project" value="TreeGrafter"/>
</dbReference>
<sequence length="275" mass="31886">MPAERESAVLLTYVACVCLMQITQEIQIHQSLSHKNIVAFHGYFEDDSNVYIILELCRRRSLLEMHRRRMTLSEPEVRYFLRQLLLACQYLVKNRVIHRDLKLGNLLLNDRMELKVADFGLSTRVDYEGEPCERRRGVVHGSHGRCGVGVDNWCLTVLGRFTLLAGYPPFETSTLKDTYARIRKNDYDIPLDLSPQARALIRKMLHPQPERRPNIEAIMQDDFITYGPLPSRLPTSCLVMEPRFDTLNITLNIGDRRPLVEKNESLGELNHDFAY</sequence>
<dbReference type="GO" id="GO:0005524">
    <property type="term" value="F:ATP binding"/>
    <property type="evidence" value="ECO:0007669"/>
    <property type="project" value="InterPro"/>
</dbReference>
<name>A0AAQ4DMX7_AMBAM</name>
<keyword evidence="3" id="KW-1185">Reference proteome</keyword>
<dbReference type="Pfam" id="PF00069">
    <property type="entry name" value="Pkinase"/>
    <property type="match status" value="1"/>
</dbReference>
<dbReference type="GO" id="GO:0005813">
    <property type="term" value="C:centrosome"/>
    <property type="evidence" value="ECO:0007669"/>
    <property type="project" value="TreeGrafter"/>
</dbReference>
<dbReference type="GO" id="GO:0004674">
    <property type="term" value="F:protein serine/threonine kinase activity"/>
    <property type="evidence" value="ECO:0007669"/>
    <property type="project" value="TreeGrafter"/>
</dbReference>
<dbReference type="GO" id="GO:0007052">
    <property type="term" value="P:mitotic spindle organization"/>
    <property type="evidence" value="ECO:0007669"/>
    <property type="project" value="TreeGrafter"/>
</dbReference>
<dbReference type="PROSITE" id="PS00108">
    <property type="entry name" value="PROTEIN_KINASE_ST"/>
    <property type="match status" value="1"/>
</dbReference>
<evidence type="ECO:0000313" key="3">
    <source>
        <dbReference type="Proteomes" id="UP001321473"/>
    </source>
</evidence>
<protein>
    <recommendedName>
        <fullName evidence="1">Protein kinase domain-containing protein</fullName>
    </recommendedName>
</protein>
<dbReference type="AlphaFoldDB" id="A0AAQ4DMX7"/>
<dbReference type="PANTHER" id="PTHR24345">
    <property type="entry name" value="SERINE/THREONINE-PROTEIN KINASE PLK"/>
    <property type="match status" value="1"/>
</dbReference>
<dbReference type="EMBL" id="JARKHS020028971">
    <property type="protein sequence ID" value="KAK8763817.1"/>
    <property type="molecule type" value="Genomic_DNA"/>
</dbReference>
<dbReference type="GO" id="GO:0000776">
    <property type="term" value="C:kinetochore"/>
    <property type="evidence" value="ECO:0007669"/>
    <property type="project" value="TreeGrafter"/>
</dbReference>
<comment type="caution">
    <text evidence="2">The sequence shown here is derived from an EMBL/GenBank/DDBJ whole genome shotgun (WGS) entry which is preliminary data.</text>
</comment>
<organism evidence="2 3">
    <name type="scientific">Amblyomma americanum</name>
    <name type="common">Lone star tick</name>
    <dbReference type="NCBI Taxonomy" id="6943"/>
    <lineage>
        <taxon>Eukaryota</taxon>
        <taxon>Metazoa</taxon>
        <taxon>Ecdysozoa</taxon>
        <taxon>Arthropoda</taxon>
        <taxon>Chelicerata</taxon>
        <taxon>Arachnida</taxon>
        <taxon>Acari</taxon>
        <taxon>Parasitiformes</taxon>
        <taxon>Ixodida</taxon>
        <taxon>Ixodoidea</taxon>
        <taxon>Ixodidae</taxon>
        <taxon>Amblyomminae</taxon>
        <taxon>Amblyomma</taxon>
    </lineage>
</organism>
<dbReference type="PROSITE" id="PS50011">
    <property type="entry name" value="PROTEIN_KINASE_DOM"/>
    <property type="match status" value="1"/>
</dbReference>
<feature type="domain" description="Protein kinase" evidence="1">
    <location>
        <begin position="1"/>
        <end position="224"/>
    </location>
</feature>
<dbReference type="InterPro" id="IPR008271">
    <property type="entry name" value="Ser/Thr_kinase_AS"/>
</dbReference>
<reference evidence="2 3" key="1">
    <citation type="journal article" date="2023" name="Arcadia Sci">
        <title>De novo assembly of a long-read Amblyomma americanum tick genome.</title>
        <authorList>
            <person name="Chou S."/>
            <person name="Poskanzer K.E."/>
            <person name="Rollins M."/>
            <person name="Thuy-Boun P.S."/>
        </authorList>
    </citation>
    <scope>NUCLEOTIDE SEQUENCE [LARGE SCALE GENOMIC DNA]</scope>
    <source>
        <strain evidence="2">F_SG_1</strain>
        <tissue evidence="2">Salivary glands</tissue>
    </source>
</reference>
<dbReference type="Gene3D" id="1.10.510.10">
    <property type="entry name" value="Transferase(Phosphotransferase) domain 1"/>
    <property type="match status" value="1"/>
</dbReference>
<dbReference type="SUPFAM" id="SSF56112">
    <property type="entry name" value="Protein kinase-like (PK-like)"/>
    <property type="match status" value="1"/>
</dbReference>